<dbReference type="PROSITE" id="PS50200">
    <property type="entry name" value="RA"/>
    <property type="match status" value="1"/>
</dbReference>
<keyword evidence="8" id="KW-0460">Magnesium</keyword>
<feature type="compositionally biased region" description="Basic and acidic residues" evidence="13">
    <location>
        <begin position="1"/>
        <end position="10"/>
    </location>
</feature>
<dbReference type="SMART" id="SM00314">
    <property type="entry name" value="RA"/>
    <property type="match status" value="1"/>
</dbReference>
<dbReference type="SMART" id="SM00044">
    <property type="entry name" value="CYCc"/>
    <property type="match status" value="1"/>
</dbReference>
<evidence type="ECO:0000256" key="8">
    <source>
        <dbReference type="ARBA" id="ARBA00022842"/>
    </source>
</evidence>
<dbReference type="RefSeq" id="XP_049260595.1">
    <property type="nucleotide sequence ID" value="XM_049410266.1"/>
</dbReference>
<comment type="catalytic activity">
    <reaction evidence="1">
        <text>ATP = 3',5'-cyclic AMP + diphosphate</text>
        <dbReference type="Rhea" id="RHEA:15389"/>
        <dbReference type="ChEBI" id="CHEBI:30616"/>
        <dbReference type="ChEBI" id="CHEBI:33019"/>
        <dbReference type="ChEBI" id="CHEBI:58165"/>
        <dbReference type="EC" id="4.6.1.1"/>
    </reaction>
</comment>
<keyword evidence="10" id="KW-0456">Lyase</keyword>
<dbReference type="GeneID" id="73472927"/>
<dbReference type="Pfam" id="PF23598">
    <property type="entry name" value="LRR_14"/>
    <property type="match status" value="1"/>
</dbReference>
<dbReference type="GO" id="GO:0035556">
    <property type="term" value="P:intracellular signal transduction"/>
    <property type="evidence" value="ECO:0007669"/>
    <property type="project" value="InterPro"/>
</dbReference>
<feature type="domain" description="PPM-type phosphatase" evidence="16">
    <location>
        <begin position="1272"/>
        <end position="1548"/>
    </location>
</feature>
<dbReference type="PROSITE" id="PS50125">
    <property type="entry name" value="GUANYLATE_CYCLASE_2"/>
    <property type="match status" value="1"/>
</dbReference>
<dbReference type="InterPro" id="IPR001054">
    <property type="entry name" value="A/G_cyclase"/>
</dbReference>
<dbReference type="GO" id="GO:0004016">
    <property type="term" value="F:adenylate cyclase activity"/>
    <property type="evidence" value="ECO:0007669"/>
    <property type="project" value="UniProtKB-EC"/>
</dbReference>
<feature type="compositionally biased region" description="Low complexity" evidence="13">
    <location>
        <begin position="287"/>
        <end position="305"/>
    </location>
</feature>
<evidence type="ECO:0000313" key="18">
    <source>
        <dbReference type="Proteomes" id="UP000694255"/>
    </source>
</evidence>
<dbReference type="InterPro" id="IPR001611">
    <property type="entry name" value="Leu-rich_rpt"/>
</dbReference>
<dbReference type="SMART" id="SM00364">
    <property type="entry name" value="LRR_BAC"/>
    <property type="match status" value="11"/>
</dbReference>
<dbReference type="Pfam" id="PF23010">
    <property type="entry name" value="RA_3"/>
    <property type="match status" value="1"/>
</dbReference>
<evidence type="ECO:0000256" key="6">
    <source>
        <dbReference type="ARBA" id="ARBA00022723"/>
    </source>
</evidence>
<dbReference type="Pfam" id="PF00211">
    <property type="entry name" value="Guanylate_cyc"/>
    <property type="match status" value="1"/>
</dbReference>
<feature type="domain" description="Ras-associating" evidence="15">
    <location>
        <begin position="547"/>
        <end position="637"/>
    </location>
</feature>
<dbReference type="InterPro" id="IPR050216">
    <property type="entry name" value="LRR_domain-containing"/>
</dbReference>
<dbReference type="SMART" id="SM00369">
    <property type="entry name" value="LRR_TYP"/>
    <property type="match status" value="11"/>
</dbReference>
<dbReference type="Proteomes" id="UP000694255">
    <property type="component" value="Unassembled WGS sequence"/>
</dbReference>
<dbReference type="PROSITE" id="PS51746">
    <property type="entry name" value="PPM_2"/>
    <property type="match status" value="1"/>
</dbReference>
<dbReference type="EMBL" id="JAGSYN010000321">
    <property type="protein sequence ID" value="KAG7660361.1"/>
    <property type="molecule type" value="Genomic_DNA"/>
</dbReference>
<accession>A0A8J5UIR1</accession>
<keyword evidence="7" id="KW-0677">Repeat</keyword>
<dbReference type="InterPro" id="IPR055071">
    <property type="entry name" value="RA_PHLPP-like"/>
</dbReference>
<feature type="compositionally biased region" description="Acidic residues" evidence="13">
    <location>
        <begin position="486"/>
        <end position="498"/>
    </location>
</feature>
<evidence type="ECO:0000256" key="12">
    <source>
        <dbReference type="ARBA" id="ARBA00032637"/>
    </source>
</evidence>
<proteinExistence type="inferred from homology"/>
<dbReference type="InterPro" id="IPR055414">
    <property type="entry name" value="LRR_R13L4/SHOC2-like"/>
</dbReference>
<evidence type="ECO:0000256" key="9">
    <source>
        <dbReference type="ARBA" id="ARBA00022998"/>
    </source>
</evidence>
<keyword evidence="18" id="KW-1185">Reference proteome</keyword>
<evidence type="ECO:0000256" key="4">
    <source>
        <dbReference type="ARBA" id="ARBA00021420"/>
    </source>
</evidence>
<feature type="compositionally biased region" description="Low complexity" evidence="13">
    <location>
        <begin position="103"/>
        <end position="155"/>
    </location>
</feature>
<dbReference type="Pfam" id="PF00481">
    <property type="entry name" value="PP2C"/>
    <property type="match status" value="1"/>
</dbReference>
<evidence type="ECO:0000256" key="11">
    <source>
        <dbReference type="ARBA" id="ARBA00032597"/>
    </source>
</evidence>
<keyword evidence="6" id="KW-0479">Metal-binding</keyword>
<name>A0A8J5UIR1_9ASCO</name>
<dbReference type="InterPro" id="IPR000159">
    <property type="entry name" value="RA_dom"/>
</dbReference>
<feature type="region of interest" description="Disordered" evidence="13">
    <location>
        <begin position="1046"/>
        <end position="1068"/>
    </location>
</feature>
<dbReference type="InterPro" id="IPR003591">
    <property type="entry name" value="Leu-rich_rpt_typical-subtyp"/>
</dbReference>
<feature type="compositionally biased region" description="Polar residues" evidence="13">
    <location>
        <begin position="76"/>
        <end position="86"/>
    </location>
</feature>
<evidence type="ECO:0000256" key="5">
    <source>
        <dbReference type="ARBA" id="ARBA00022614"/>
    </source>
</evidence>
<feature type="compositionally biased region" description="Low complexity" evidence="13">
    <location>
        <begin position="436"/>
        <end position="456"/>
    </location>
</feature>
<evidence type="ECO:0000256" key="13">
    <source>
        <dbReference type="SAM" id="MobiDB-lite"/>
    </source>
</evidence>
<keyword evidence="9" id="KW-0115">cAMP biosynthesis</keyword>
<reference evidence="17 18" key="1">
    <citation type="journal article" date="2021" name="DNA Res.">
        <title>Genome analysis of Candida subhashii reveals its hybrid nature and dual mitochondrial genome conformations.</title>
        <authorList>
            <person name="Mixao V."/>
            <person name="Hegedusova E."/>
            <person name="Saus E."/>
            <person name="Pryszcz L.P."/>
            <person name="Cillingova A."/>
            <person name="Nosek J."/>
            <person name="Gabaldon T."/>
        </authorList>
    </citation>
    <scope>NUCLEOTIDE SEQUENCE [LARGE SCALE GENOMIC DNA]</scope>
    <source>
        <strain evidence="17 18">CBS 10753</strain>
    </source>
</reference>
<evidence type="ECO:0000313" key="17">
    <source>
        <dbReference type="EMBL" id="KAG7660361.1"/>
    </source>
</evidence>
<keyword evidence="5" id="KW-0433">Leucine-rich repeat</keyword>
<dbReference type="FunFam" id="3.80.10.10:FF:000220">
    <property type="entry name" value="Adenylate cyclase AcyA"/>
    <property type="match status" value="1"/>
</dbReference>
<dbReference type="SMART" id="SM00332">
    <property type="entry name" value="PP2Cc"/>
    <property type="match status" value="1"/>
</dbReference>
<evidence type="ECO:0000259" key="14">
    <source>
        <dbReference type="PROSITE" id="PS50125"/>
    </source>
</evidence>
<protein>
    <recommendedName>
        <fullName evidence="4">Adenylate cyclase</fullName>
        <ecNumber evidence="3">4.6.1.1</ecNumber>
    </recommendedName>
    <alternativeName>
        <fullName evidence="11">ATP pyrophosphate-lyase</fullName>
    </alternativeName>
    <alternativeName>
        <fullName evidence="12">Adenylyl cyclase</fullName>
    </alternativeName>
</protein>
<dbReference type="CDD" id="cd07302">
    <property type="entry name" value="CHD"/>
    <property type="match status" value="1"/>
</dbReference>
<gene>
    <name evidence="17" type="ORF">J8A68_006128</name>
</gene>
<dbReference type="PANTHER" id="PTHR48051">
    <property type="match status" value="1"/>
</dbReference>
<dbReference type="InterPro" id="IPR048580">
    <property type="entry name" value="CYAA_C"/>
</dbReference>
<feature type="compositionally biased region" description="Polar residues" evidence="13">
    <location>
        <begin position="54"/>
        <end position="66"/>
    </location>
</feature>
<evidence type="ECO:0000256" key="10">
    <source>
        <dbReference type="ARBA" id="ARBA00023239"/>
    </source>
</evidence>
<dbReference type="OrthoDB" id="2021138at2759"/>
<feature type="compositionally biased region" description="Polar residues" evidence="13">
    <location>
        <begin position="354"/>
        <end position="380"/>
    </location>
</feature>
<dbReference type="CDD" id="cd17214">
    <property type="entry name" value="RA_CYR1_like"/>
    <property type="match status" value="1"/>
</dbReference>
<dbReference type="GO" id="GO:0006171">
    <property type="term" value="P:cAMP biosynthetic process"/>
    <property type="evidence" value="ECO:0007669"/>
    <property type="project" value="UniProtKB-KW"/>
</dbReference>
<evidence type="ECO:0000256" key="3">
    <source>
        <dbReference type="ARBA" id="ARBA00012201"/>
    </source>
</evidence>
<dbReference type="GO" id="GO:0046872">
    <property type="term" value="F:metal ion binding"/>
    <property type="evidence" value="ECO:0007669"/>
    <property type="project" value="UniProtKB-KW"/>
</dbReference>
<sequence>MSFLKRDKSKTNLKLSLSSHHNHSTTSNSSSSAGRTSHESGGGFHDTFDEPNSAPLSPTNLGTDNSVFYDPKATNALPSQQQQQLHNPEHPSKLASQITETDTSNPSSTVPLSPVSSQDQLLNYTLNSSETNSNSSYQESRQQHNNNNQQQQQQHSKLSGEIHQYEHDHIEVDHDHYIREDNNYSPKSSVISLPQLNPSNANNLRENYRGFHANKRPKGIANVPPLAHPIKPRFKKKSGSLFNKLIYSSSRKESESSVPEDQQQQQQQSSHHYFLHHNQDDSKSHKSSTSSPASTRATSIASTDTPQMQSLAGAISSPSQRKSASSSSSTGSKHKFRIPSITLDHHYHHPGHPSTVSAQSLQMSFPSPTSSTKESMSTVEEQPRPRSAHSLEEASTVNSGSTILPTQIDLNLDEMHGIIKSPQDTSKIRNSLGDISSVLPSSSKKKSVTSTGTGSVDANAPTWQAPDSWDVKVEKNITPSPLPEAKDEDDEQEGEIDESSSLSSSLKQNEEQEDEQETRRYLPVLYGARHLGNIVNTEVDKNLTKGPSHIVRVFKEDNTFTTVLCPLETTTTELLSIVQRKFFLDSTANYQISVYVGSCVKVLEPFEKPLKIQMGLLLLSGYTEEDNLRTIGREDLSFVCKFVVENIYLRSLTHDEEASLSKNYVDVNISGLNLKNIPIIFHQHTYEIEKLNVADNPAIYIPLDFIQSCNNLISIDFSRNGCSKFPMNFLEAKRLTHLNMEKNFLDELPTKFSTLSNLTHLKLSSNQLSTLPKSFGKLKNLVSLKLASNYLHTYPEPISELTGLIDLDLSYNDLSFLPRSIGKLVNLQKLNLCSNKLRKSLPSYFCKLQNLKRLDIRYNEITNVDVLGLLPKLEVAYATKNVISGFNDQVESFRVIHFDRNPITELNFQHRMDTLNILDLSKAKITDIPTTFIDKIPNIEKLVLDKNHLVTLPQNLGDLSKLAFFSIYNNQLQSLPSTIGNLHSLQYLDLHSNNLQGLPDDIWNMKSLSVLNLASNILSSFPAPPFAVAKRISSSANLATMQLENAGTANNNRGSPSPNTNGKNTNKDTFSNLADSLLMLTLADNRLGGDCFESISYLSSLKSLNLSYNDLLEIPEGALRRLFRLNELYLSGNELSTLPAEDLQEIKSLKLLYVNNNKLVTLPAELSKLVNLQCFDVGSNQLKYNISNWPYDWNWAWNKNLKYLNFSGNKRFEIKPSHIKNPETGEDFDNLLVLKKLKVLGLIDVTLTTTAVPDQSIDIRIRTTTSEMENIGYGVSDSMGMRDHVSCRDLFIQKFRGNENEVLICSFDGKYGALNQGHRIATHIKNQFVGMFTNELLKIKSDDEIPSALRRTFLNLNKEINGILSAKKNKSFTPTSQMSKEAIDLSLVDDVNAGSACTVIYIKEKQLYTANIGDIQALLCRTNGDHVSLTTKHIPTSRKEFERIRASGGYVSGDGELDGDLVISRGAGFFNFLPHIHSGPDVTQLSLTTADDVIVMATKCLWEYVTFELAVDIIRQEKDDPMVAAQKLRDYAICYGASDKIAVVVVTLGERKKHNALYNNLGREADFLAQKRRRDRSQITTGDSTLRRLEDEIDPPVGELALVFTDIKNSTLLWDSYPAPMRSAIKTHNTIMRRQLRIVGGYEVKTEGDAFMVAFPSPTAALLWCFNVQQNLLTADWPKEILETDQCCEVTDGEGNIIFRGLSVRMGIHWGSPVCEQDVVTGRMDYFGPMVNRASRISAVADGGQIAVSLDFLDEMKGLYEIHREISTGDISFSDAYQGNDRAGQIIEREIGSIEDHGLHYFELGEKKLKGLETPELITLAYSSKLKLRFEIFQKRLNREIDKGHSTRVVGTLPVEIIYGLRTVSLRLENICSTINGGSIVNEDFEQNSSGMLSQKMQTSFKEVDLIALLNHIVTRIESCGSTLFLRQQISLATGSDGFIDMVNVDPLSKVLDELQEISKSFQQLTQKIN</sequence>
<organism evidence="17 18">
    <name type="scientific">[Candida] subhashii</name>
    <dbReference type="NCBI Taxonomy" id="561895"/>
    <lineage>
        <taxon>Eukaryota</taxon>
        <taxon>Fungi</taxon>
        <taxon>Dikarya</taxon>
        <taxon>Ascomycota</taxon>
        <taxon>Saccharomycotina</taxon>
        <taxon>Pichiomycetes</taxon>
        <taxon>Debaryomycetaceae</taxon>
        <taxon>Spathaspora</taxon>
    </lineage>
</organism>
<dbReference type="Pfam" id="PF21187">
    <property type="entry name" value="CYAA_C"/>
    <property type="match status" value="1"/>
</dbReference>
<evidence type="ECO:0000259" key="16">
    <source>
        <dbReference type="PROSITE" id="PS51746"/>
    </source>
</evidence>
<dbReference type="PANTHER" id="PTHR48051:SF1">
    <property type="entry name" value="RAS SUPPRESSOR PROTEIN 1"/>
    <property type="match status" value="1"/>
</dbReference>
<dbReference type="EC" id="4.6.1.1" evidence="3"/>
<evidence type="ECO:0000256" key="2">
    <source>
        <dbReference type="ARBA" id="ARBA00005381"/>
    </source>
</evidence>
<feature type="region of interest" description="Disordered" evidence="13">
    <location>
        <begin position="1"/>
        <end position="159"/>
    </location>
</feature>
<evidence type="ECO:0000256" key="7">
    <source>
        <dbReference type="ARBA" id="ARBA00022737"/>
    </source>
</evidence>
<feature type="compositionally biased region" description="Low complexity" evidence="13">
    <location>
        <begin position="12"/>
        <end position="32"/>
    </location>
</feature>
<feature type="compositionally biased region" description="Basic and acidic residues" evidence="13">
    <location>
        <begin position="381"/>
        <end position="392"/>
    </location>
</feature>
<dbReference type="InterPro" id="IPR001932">
    <property type="entry name" value="PPM-type_phosphatase-like_dom"/>
</dbReference>
<feature type="region of interest" description="Disordered" evidence="13">
    <location>
        <begin position="422"/>
        <end position="518"/>
    </location>
</feature>
<feature type="compositionally biased region" description="Low complexity" evidence="13">
    <location>
        <begin position="316"/>
        <end position="331"/>
    </location>
</feature>
<dbReference type="PROSITE" id="PS51450">
    <property type="entry name" value="LRR"/>
    <property type="match status" value="5"/>
</dbReference>
<dbReference type="CDD" id="cd00143">
    <property type="entry name" value="PP2Cc"/>
    <property type="match status" value="1"/>
</dbReference>
<dbReference type="Pfam" id="PF13855">
    <property type="entry name" value="LRR_8"/>
    <property type="match status" value="3"/>
</dbReference>
<dbReference type="GO" id="GO:0005737">
    <property type="term" value="C:cytoplasm"/>
    <property type="evidence" value="ECO:0007669"/>
    <property type="project" value="TreeGrafter"/>
</dbReference>
<feature type="domain" description="Guanylate cyclase" evidence="14">
    <location>
        <begin position="1601"/>
        <end position="1738"/>
    </location>
</feature>
<comment type="caution">
    <text evidence="17">The sequence shown here is derived from an EMBL/GenBank/DDBJ whole genome shotgun (WGS) entry which is preliminary data.</text>
</comment>
<evidence type="ECO:0000259" key="15">
    <source>
        <dbReference type="PROSITE" id="PS50200"/>
    </source>
</evidence>
<evidence type="ECO:0000256" key="1">
    <source>
        <dbReference type="ARBA" id="ARBA00001593"/>
    </source>
</evidence>
<comment type="similarity">
    <text evidence="2">Belongs to the adenylyl cyclase class-3 family.</text>
</comment>
<feature type="region of interest" description="Disordered" evidence="13">
    <location>
        <begin position="250"/>
        <end position="398"/>
    </location>
</feature>
<feature type="region of interest" description="Disordered" evidence="13">
    <location>
        <begin position="215"/>
        <end position="235"/>
    </location>
</feature>